<accession>A0A1S1KKB8</accession>
<name>A0A1S1KKB8_9MYCO</name>
<protein>
    <submittedName>
        <fullName evidence="2">Uncharacterized protein</fullName>
    </submittedName>
</protein>
<dbReference type="STRING" id="1908205.BKG60_01140"/>
<evidence type="ECO:0000256" key="1">
    <source>
        <dbReference type="SAM" id="MobiDB-lite"/>
    </source>
</evidence>
<evidence type="ECO:0000313" key="3">
    <source>
        <dbReference type="Proteomes" id="UP000179636"/>
    </source>
</evidence>
<reference evidence="2 3" key="1">
    <citation type="submission" date="2016-10" db="EMBL/GenBank/DDBJ databases">
        <title>Evaluation of Human, Animal and Environmental Mycobacterium chelonae Isolates by Core Genome Phylogenomic Analysis, Targeted Gene Comparison, and Anti-microbial Susceptibility Patterns: A Tale of Mistaken Identities.</title>
        <authorList>
            <person name="Fogelson S.B."/>
            <person name="Camus A.C."/>
            <person name="Lorenz W."/>
            <person name="Vasireddy R."/>
            <person name="Vasireddy S."/>
            <person name="Smith T."/>
            <person name="Brown-Elliott B.A."/>
            <person name="Wallace R.J.Jr."/>
            <person name="Hasan N.A."/>
            <person name="Reischl U."/>
            <person name="Sanchez S."/>
        </authorList>
    </citation>
    <scope>NUCLEOTIDE SEQUENCE [LARGE SCALE GENOMIC DNA]</scope>
    <source>
        <strain evidence="2 3">24999</strain>
    </source>
</reference>
<feature type="region of interest" description="Disordered" evidence="1">
    <location>
        <begin position="1"/>
        <end position="21"/>
    </location>
</feature>
<sequence length="289" mass="30996">MISTAPQLPALPQPFAENSPFRTPIPADAEVDPNSAAMIGAVGWDNSAYVSTIEFGLPIYTADADTPRHSVSCVITTWGRCPFRGQQVPIPDDARPQYGSDAAMVVIDPENRKIYEFWGAKHDYGSWTTQWAAVNDLDGSGWGGSSTGSGASRLAGVVRVAEIAQGSIPHALAMESNNVCANVFRPPALKTDGRSTRPDCIPEGARIQLDPSLDIDSLGLAPAERYLAEALQRFGGYITDVSGSPLSISVERDNTAPPGTVGQTYSDAGVRWDYDGMTDIPWKKLRVLK</sequence>
<evidence type="ECO:0000313" key="2">
    <source>
        <dbReference type="EMBL" id="OHU07259.1"/>
    </source>
</evidence>
<proteinExistence type="predicted"/>
<dbReference type="EMBL" id="MLHV01000003">
    <property type="protein sequence ID" value="OHU07259.1"/>
    <property type="molecule type" value="Genomic_DNA"/>
</dbReference>
<dbReference type="Proteomes" id="UP000179636">
    <property type="component" value="Unassembled WGS sequence"/>
</dbReference>
<keyword evidence="3" id="KW-1185">Reference proteome</keyword>
<feature type="compositionally biased region" description="Low complexity" evidence="1">
    <location>
        <begin position="1"/>
        <end position="14"/>
    </location>
</feature>
<gene>
    <name evidence="2" type="ORF">BKG61_03945</name>
</gene>
<comment type="caution">
    <text evidence="2">The sequence shown here is derived from an EMBL/GenBank/DDBJ whole genome shotgun (WGS) entry which is preliminary data.</text>
</comment>
<dbReference type="AlphaFoldDB" id="A0A1S1KKB8"/>
<organism evidence="2 3">
    <name type="scientific">Mycobacterium syngnathidarum</name>
    <dbReference type="NCBI Taxonomy" id="1908205"/>
    <lineage>
        <taxon>Bacteria</taxon>
        <taxon>Bacillati</taxon>
        <taxon>Actinomycetota</taxon>
        <taxon>Actinomycetes</taxon>
        <taxon>Mycobacteriales</taxon>
        <taxon>Mycobacteriaceae</taxon>
        <taxon>Mycobacterium</taxon>
    </lineage>
</organism>
<accession>A0A1Q9WIV4</accession>